<evidence type="ECO:0000313" key="2">
    <source>
        <dbReference type="EMBL" id="CAB3957326.1"/>
    </source>
</evidence>
<proteinExistence type="predicted"/>
<sequence>MTGAEFVFALAVGFVGLGAVYCGILAIVYRAFKK</sequence>
<evidence type="ECO:0000256" key="1">
    <source>
        <dbReference type="SAM" id="Phobius"/>
    </source>
</evidence>
<reference evidence="2 3" key="1">
    <citation type="submission" date="2020-04" db="EMBL/GenBank/DDBJ databases">
        <authorList>
            <person name="De Canck E."/>
        </authorList>
    </citation>
    <scope>NUCLEOTIDE SEQUENCE [LARGE SCALE GENOMIC DNA]</scope>
    <source>
        <strain evidence="2 3">LMG 7053</strain>
    </source>
</reference>
<dbReference type="Proteomes" id="UP000494161">
    <property type="component" value="Unassembled WGS sequence"/>
</dbReference>
<gene>
    <name evidence="2" type="ORF">LMG7053_05256</name>
</gene>
<keyword evidence="3" id="KW-1185">Reference proteome</keyword>
<keyword evidence="1" id="KW-0812">Transmembrane</keyword>
<evidence type="ECO:0000313" key="3">
    <source>
        <dbReference type="Proteomes" id="UP000494161"/>
    </source>
</evidence>
<feature type="transmembrane region" description="Helical" evidence="1">
    <location>
        <begin position="6"/>
        <end position="29"/>
    </location>
</feature>
<organism evidence="2 3">
    <name type="scientific">Achromobacter ruhlandii</name>
    <dbReference type="NCBI Taxonomy" id="72557"/>
    <lineage>
        <taxon>Bacteria</taxon>
        <taxon>Pseudomonadati</taxon>
        <taxon>Pseudomonadota</taxon>
        <taxon>Betaproteobacteria</taxon>
        <taxon>Burkholderiales</taxon>
        <taxon>Alcaligenaceae</taxon>
        <taxon>Achromobacter</taxon>
    </lineage>
</organism>
<keyword evidence="1" id="KW-1133">Transmembrane helix</keyword>
<comment type="caution">
    <text evidence="2">The sequence shown here is derived from an EMBL/GenBank/DDBJ whole genome shotgun (WGS) entry which is preliminary data.</text>
</comment>
<name>A0ABM8M266_9BURK</name>
<keyword evidence="1" id="KW-0472">Membrane</keyword>
<dbReference type="EMBL" id="CADILJ010000080">
    <property type="protein sequence ID" value="CAB3957326.1"/>
    <property type="molecule type" value="Genomic_DNA"/>
</dbReference>
<accession>A0ABM8M266</accession>
<protein>
    <submittedName>
        <fullName evidence="2">Uncharacterized protein</fullName>
    </submittedName>
</protein>